<accession>A0ABS1NA10</accession>
<reference evidence="1 2" key="1">
    <citation type="submission" date="2021-01" db="EMBL/GenBank/DDBJ databases">
        <title>WGS of actinomycetes isolated from Thailand.</title>
        <authorList>
            <person name="Thawai C."/>
        </authorList>
    </citation>
    <scope>NUCLEOTIDE SEQUENCE [LARGE SCALE GENOMIC DNA]</scope>
    <source>
        <strain evidence="1 2">CA1R205</strain>
    </source>
</reference>
<evidence type="ECO:0000313" key="2">
    <source>
        <dbReference type="Proteomes" id="UP000634229"/>
    </source>
</evidence>
<comment type="caution">
    <text evidence="1">The sequence shown here is derived from an EMBL/GenBank/DDBJ whole genome shotgun (WGS) entry which is preliminary data.</text>
</comment>
<dbReference type="RefSeq" id="WP_201873813.1">
    <property type="nucleotide sequence ID" value="NZ_JAERRF010000005.1"/>
</dbReference>
<name>A0ABS1NA10_9ACTN</name>
<evidence type="ECO:0000313" key="1">
    <source>
        <dbReference type="EMBL" id="MBL1096878.1"/>
    </source>
</evidence>
<protein>
    <submittedName>
        <fullName evidence="1">Uncharacterized protein</fullName>
    </submittedName>
</protein>
<organism evidence="1 2">
    <name type="scientific">Streptomyces coffeae</name>
    <dbReference type="NCBI Taxonomy" id="621382"/>
    <lineage>
        <taxon>Bacteria</taxon>
        <taxon>Bacillati</taxon>
        <taxon>Actinomycetota</taxon>
        <taxon>Actinomycetes</taxon>
        <taxon>Kitasatosporales</taxon>
        <taxon>Streptomycetaceae</taxon>
        <taxon>Streptomyces</taxon>
    </lineage>
</organism>
<proteinExistence type="predicted"/>
<gene>
    <name evidence="1" type="ORF">JK363_09400</name>
</gene>
<sequence length="125" mass="13898">MTTLPYGDPIEWDWIPEKWIEAFTRAIEDHGHTVLDAHDFAITLDVPGLDEDEEWSLVKPNFHGLWAYGSYTNGRCNNPGWIYEDAADPQAVANVVHAILTGAPLKRFFTAGAMAVYPAPRQSGA</sequence>
<dbReference type="Proteomes" id="UP000634229">
    <property type="component" value="Unassembled WGS sequence"/>
</dbReference>
<dbReference type="EMBL" id="JAERRF010000005">
    <property type="protein sequence ID" value="MBL1096878.1"/>
    <property type="molecule type" value="Genomic_DNA"/>
</dbReference>
<keyword evidence="2" id="KW-1185">Reference proteome</keyword>